<dbReference type="EMBL" id="KZ559153">
    <property type="protein sequence ID" value="PLB36274.1"/>
    <property type="molecule type" value="Genomic_DNA"/>
</dbReference>
<organism evidence="1 2">
    <name type="scientific">Aspergillus candidus</name>
    <dbReference type="NCBI Taxonomy" id="41067"/>
    <lineage>
        <taxon>Eukaryota</taxon>
        <taxon>Fungi</taxon>
        <taxon>Dikarya</taxon>
        <taxon>Ascomycota</taxon>
        <taxon>Pezizomycotina</taxon>
        <taxon>Eurotiomycetes</taxon>
        <taxon>Eurotiomycetidae</taxon>
        <taxon>Eurotiales</taxon>
        <taxon>Aspergillaceae</taxon>
        <taxon>Aspergillus</taxon>
        <taxon>Aspergillus subgen. Circumdati</taxon>
    </lineage>
</organism>
<reference evidence="1 2" key="1">
    <citation type="submission" date="2017-12" db="EMBL/GenBank/DDBJ databases">
        <authorList>
            <consortium name="DOE Joint Genome Institute"/>
            <person name="Haridas S."/>
            <person name="Kjaerbolling I."/>
            <person name="Vesth T.C."/>
            <person name="Frisvad J.C."/>
            <person name="Nybo J.L."/>
            <person name="Theobald S."/>
            <person name="Kuo A."/>
            <person name="Bowyer P."/>
            <person name="Matsuda Y."/>
            <person name="Mondo S."/>
            <person name="Lyhne E.K."/>
            <person name="Kogle M.E."/>
            <person name="Clum A."/>
            <person name="Lipzen A."/>
            <person name="Salamov A."/>
            <person name="Ngan C.Y."/>
            <person name="Daum C."/>
            <person name="Chiniquy J."/>
            <person name="Barry K."/>
            <person name="LaButti K."/>
            <person name="Simmons B.A."/>
            <person name="Magnuson J.K."/>
            <person name="Mortensen U.H."/>
            <person name="Larsen T.O."/>
            <person name="Grigoriev I.V."/>
            <person name="Baker S.E."/>
            <person name="Andersen M.R."/>
            <person name="Nordberg H.P."/>
            <person name="Cantor M.N."/>
            <person name="Hua S.X."/>
        </authorList>
    </citation>
    <scope>NUCLEOTIDE SEQUENCE [LARGE SCALE GENOMIC DNA]</scope>
    <source>
        <strain evidence="1 2">CBS 102.13</strain>
    </source>
</reference>
<evidence type="ECO:0000313" key="2">
    <source>
        <dbReference type="Proteomes" id="UP000234585"/>
    </source>
</evidence>
<dbReference type="InterPro" id="IPR029058">
    <property type="entry name" value="AB_hydrolase_fold"/>
</dbReference>
<gene>
    <name evidence="1" type="ORF">BDW47DRAFT_118920</name>
</gene>
<dbReference type="RefSeq" id="XP_024670286.1">
    <property type="nucleotide sequence ID" value="XM_024815274.1"/>
</dbReference>
<keyword evidence="1" id="KW-0378">Hydrolase</keyword>
<sequence>MILFQNKIIYMPSIPPLSKFETADDYAAECRPVRWTEDSLVTKDRVHISLLLGEMPDEATKTPLEEVEHVVVLYFQGNASSLPPRLPFLSQALKKAKQPPSPSHRKITIVGVSYRGYWTSSGRPSQRGIEIDAKAALSWALHKYAHLPRVKIVLWGQSIGAGVATGLAADYRANPAEFATDDLRIPISGLVLETPFTCMEDLLLAFYPQKWLPYHYLGPFLRSHWDSVRAVERIAGVGLDGETDTHTQDGPTPQILLLEGEKDEVVPAGNAEILERRCREVNLDVQRKVIPRALHSTVIMDTTGQRAVADFLKTI</sequence>
<dbReference type="STRING" id="41067.A0A2I2F6K2"/>
<dbReference type="Gene3D" id="3.40.50.1820">
    <property type="entry name" value="alpha/beta hydrolase"/>
    <property type="match status" value="1"/>
</dbReference>
<keyword evidence="2" id="KW-1185">Reference proteome</keyword>
<dbReference type="PANTHER" id="PTHR12277">
    <property type="entry name" value="ALPHA/BETA HYDROLASE DOMAIN-CONTAINING PROTEIN"/>
    <property type="match status" value="1"/>
</dbReference>
<proteinExistence type="predicted"/>
<dbReference type="Proteomes" id="UP000234585">
    <property type="component" value="Unassembled WGS sequence"/>
</dbReference>
<accession>A0A2I2F6K2</accession>
<dbReference type="GeneID" id="36522434"/>
<protein>
    <submittedName>
        <fullName evidence="1">Alpha/beta-hydrolase</fullName>
    </submittedName>
</protein>
<dbReference type="GO" id="GO:0008474">
    <property type="term" value="F:palmitoyl-(protein) hydrolase activity"/>
    <property type="evidence" value="ECO:0007669"/>
    <property type="project" value="TreeGrafter"/>
</dbReference>
<name>A0A2I2F6K2_ASPCN</name>
<dbReference type="OrthoDB" id="10249433at2759"/>
<evidence type="ECO:0000313" key="1">
    <source>
        <dbReference type="EMBL" id="PLB36274.1"/>
    </source>
</evidence>
<dbReference type="GO" id="GO:0016020">
    <property type="term" value="C:membrane"/>
    <property type="evidence" value="ECO:0007669"/>
    <property type="project" value="TreeGrafter"/>
</dbReference>
<dbReference type="PANTHER" id="PTHR12277:SF64">
    <property type="entry name" value="SUPERFAMILY HYDROLASE, PUTATIVE (AFU_ORTHOLOGUE AFUA_3G01760)-RELATED"/>
    <property type="match status" value="1"/>
</dbReference>
<dbReference type="SUPFAM" id="SSF53474">
    <property type="entry name" value="alpha/beta-Hydrolases"/>
    <property type="match status" value="1"/>
</dbReference>
<dbReference type="AlphaFoldDB" id="A0A2I2F6K2"/>